<dbReference type="AlphaFoldDB" id="A0A8J3WGT9"/>
<protein>
    <submittedName>
        <fullName evidence="1">Uncharacterized protein</fullName>
    </submittedName>
</protein>
<evidence type="ECO:0000313" key="1">
    <source>
        <dbReference type="EMBL" id="GIH88773.1"/>
    </source>
</evidence>
<evidence type="ECO:0000313" key="2">
    <source>
        <dbReference type="Proteomes" id="UP000655044"/>
    </source>
</evidence>
<reference evidence="1" key="1">
    <citation type="submission" date="2021-01" db="EMBL/GenBank/DDBJ databases">
        <title>Whole genome shotgun sequence of Planobispora rosea NBRC 15558.</title>
        <authorList>
            <person name="Komaki H."/>
            <person name="Tamura T."/>
        </authorList>
    </citation>
    <scope>NUCLEOTIDE SEQUENCE</scope>
    <source>
        <strain evidence="1">NBRC 15558</strain>
    </source>
</reference>
<dbReference type="Proteomes" id="UP000655044">
    <property type="component" value="Unassembled WGS sequence"/>
</dbReference>
<keyword evidence="2" id="KW-1185">Reference proteome</keyword>
<comment type="caution">
    <text evidence="1">The sequence shown here is derived from an EMBL/GenBank/DDBJ whole genome shotgun (WGS) entry which is preliminary data.</text>
</comment>
<dbReference type="EMBL" id="BOOI01000090">
    <property type="protein sequence ID" value="GIH88773.1"/>
    <property type="molecule type" value="Genomic_DNA"/>
</dbReference>
<gene>
    <name evidence="1" type="ORF">Pro02_71810</name>
</gene>
<organism evidence="1 2">
    <name type="scientific">Planobispora rosea</name>
    <dbReference type="NCBI Taxonomy" id="35762"/>
    <lineage>
        <taxon>Bacteria</taxon>
        <taxon>Bacillati</taxon>
        <taxon>Actinomycetota</taxon>
        <taxon>Actinomycetes</taxon>
        <taxon>Streptosporangiales</taxon>
        <taxon>Streptosporangiaceae</taxon>
        <taxon>Planobispora</taxon>
    </lineage>
</organism>
<name>A0A8J3WGT9_PLARO</name>
<sequence>MTPRVGYDGVVILRNTGEQPVTVDVDAYAYFADAAPPSAAPCVRPLDRVPHGVGRCGHDPAVGLTGGPPVISRAACRPGRPRESE</sequence>
<proteinExistence type="predicted"/>
<accession>A0A8J3WGT9</accession>